<comment type="caution">
    <text evidence="7">The sequence shown here is derived from an EMBL/GenBank/DDBJ whole genome shotgun (WGS) entry which is preliminary data.</text>
</comment>
<evidence type="ECO:0000256" key="4">
    <source>
        <dbReference type="ARBA" id="ARBA00022989"/>
    </source>
</evidence>
<feature type="transmembrane region" description="Helical" evidence="6">
    <location>
        <begin position="44"/>
        <end position="62"/>
    </location>
</feature>
<evidence type="ECO:0000256" key="1">
    <source>
        <dbReference type="ARBA" id="ARBA00004651"/>
    </source>
</evidence>
<dbReference type="SUPFAM" id="SSF103481">
    <property type="entry name" value="Multidrug resistance efflux transporter EmrE"/>
    <property type="match status" value="1"/>
</dbReference>
<evidence type="ECO:0000256" key="5">
    <source>
        <dbReference type="ARBA" id="ARBA00023136"/>
    </source>
</evidence>
<keyword evidence="2" id="KW-1003">Cell membrane</keyword>
<keyword evidence="3 6" id="KW-0812">Transmembrane</keyword>
<proteinExistence type="predicted"/>
<sequence length="114" mass="12592">MGYVYIAFMVLATTAGQLLLKKGADKIQWQGNMAAVARTLFNRFTVPAVLLVLITPVFYILALRELELSIAFAFTGLNYLLVSLGGKIFFGEKLTRFHYLGIACICLGLSIIQL</sequence>
<evidence type="ECO:0000256" key="6">
    <source>
        <dbReference type="SAM" id="Phobius"/>
    </source>
</evidence>
<dbReference type="PANTHER" id="PTHR30561:SF9">
    <property type="entry name" value="4-AMINO-4-DEOXY-L-ARABINOSE-PHOSPHOUNDECAPRENOL FLIPPASE SUBUNIT ARNF-RELATED"/>
    <property type="match status" value="1"/>
</dbReference>
<feature type="transmembrane region" description="Helical" evidence="6">
    <location>
        <begin position="68"/>
        <end position="90"/>
    </location>
</feature>
<gene>
    <name evidence="7" type="ORF">Tfer_2219</name>
</gene>
<keyword evidence="5 6" id="KW-0472">Membrane</keyword>
<dbReference type="RefSeq" id="WP_013119405.1">
    <property type="nucleotide sequence ID" value="NZ_LGTE01000016.1"/>
</dbReference>
<reference evidence="8" key="1">
    <citation type="submission" date="2015-07" db="EMBL/GenBank/DDBJ databases">
        <title>Complete Genome of Thermincola ferriacetica strain Z-0001T.</title>
        <authorList>
            <person name="Lusk B."/>
            <person name="Badalamenti J.P."/>
            <person name="Parameswaran P."/>
            <person name="Bond D.R."/>
            <person name="Torres C.I."/>
        </authorList>
    </citation>
    <scope>NUCLEOTIDE SEQUENCE [LARGE SCALE GENOMIC DNA]</scope>
    <source>
        <strain evidence="8">Z-0001</strain>
    </source>
</reference>
<dbReference type="InterPro" id="IPR000390">
    <property type="entry name" value="Small_drug/metabolite_transptr"/>
</dbReference>
<organism evidence="7 8">
    <name type="scientific">Thermincola ferriacetica</name>
    <dbReference type="NCBI Taxonomy" id="281456"/>
    <lineage>
        <taxon>Bacteria</taxon>
        <taxon>Bacillati</taxon>
        <taxon>Bacillota</taxon>
        <taxon>Clostridia</taxon>
        <taxon>Eubacteriales</taxon>
        <taxon>Thermincolaceae</taxon>
        <taxon>Thermincola</taxon>
    </lineage>
</organism>
<dbReference type="Proteomes" id="UP000037175">
    <property type="component" value="Unassembled WGS sequence"/>
</dbReference>
<evidence type="ECO:0000313" key="8">
    <source>
        <dbReference type="Proteomes" id="UP000037175"/>
    </source>
</evidence>
<keyword evidence="4 6" id="KW-1133">Transmembrane helix</keyword>
<dbReference type="EMBL" id="LGTE01000016">
    <property type="protein sequence ID" value="KNZ69115.1"/>
    <property type="molecule type" value="Genomic_DNA"/>
</dbReference>
<dbReference type="GO" id="GO:0005886">
    <property type="term" value="C:plasma membrane"/>
    <property type="evidence" value="ECO:0007669"/>
    <property type="project" value="UniProtKB-SubCell"/>
</dbReference>
<keyword evidence="8" id="KW-1185">Reference proteome</keyword>
<evidence type="ECO:0000256" key="2">
    <source>
        <dbReference type="ARBA" id="ARBA00022475"/>
    </source>
</evidence>
<dbReference type="GO" id="GO:0022857">
    <property type="term" value="F:transmembrane transporter activity"/>
    <property type="evidence" value="ECO:0007669"/>
    <property type="project" value="InterPro"/>
</dbReference>
<protein>
    <submittedName>
        <fullName evidence="7">Uncharacterized protein</fullName>
    </submittedName>
</protein>
<accession>A0A0L6W0Q5</accession>
<dbReference type="PANTHER" id="PTHR30561">
    <property type="entry name" value="SMR FAMILY PROTON-DEPENDENT DRUG EFFLUX TRANSPORTER SUGE"/>
    <property type="match status" value="1"/>
</dbReference>
<dbReference type="InterPro" id="IPR037185">
    <property type="entry name" value="EmrE-like"/>
</dbReference>
<evidence type="ECO:0000313" key="7">
    <source>
        <dbReference type="EMBL" id="KNZ69115.1"/>
    </source>
</evidence>
<feature type="transmembrane region" description="Helical" evidence="6">
    <location>
        <begin position="97"/>
        <end position="113"/>
    </location>
</feature>
<comment type="subcellular location">
    <subcellularLocation>
        <location evidence="1">Cell membrane</location>
        <topology evidence="1">Multi-pass membrane protein</topology>
    </subcellularLocation>
</comment>
<name>A0A0L6W0Q5_9FIRM</name>
<dbReference type="AlphaFoldDB" id="A0A0L6W0Q5"/>
<evidence type="ECO:0000256" key="3">
    <source>
        <dbReference type="ARBA" id="ARBA00022692"/>
    </source>
</evidence>
<dbReference type="Gene3D" id="1.10.3730.20">
    <property type="match status" value="1"/>
</dbReference>
<feature type="transmembrane region" description="Helical" evidence="6">
    <location>
        <begin position="6"/>
        <end position="24"/>
    </location>
</feature>